<dbReference type="CDD" id="cd04301">
    <property type="entry name" value="NAT_SF"/>
    <property type="match status" value="1"/>
</dbReference>
<evidence type="ECO:0000313" key="2">
    <source>
        <dbReference type="EMBL" id="MET4575954.1"/>
    </source>
</evidence>
<name>A0ABV2Q4J0_9BURK</name>
<protein>
    <submittedName>
        <fullName evidence="2">GNAT superfamily N-acetyltransferase</fullName>
    </submittedName>
</protein>
<accession>A0ABV2Q4J0</accession>
<reference evidence="2 3" key="1">
    <citation type="submission" date="2024-06" db="EMBL/GenBank/DDBJ databases">
        <title>Sorghum-associated microbial communities from plants grown in Nebraska, USA.</title>
        <authorList>
            <person name="Schachtman D."/>
        </authorList>
    </citation>
    <scope>NUCLEOTIDE SEQUENCE [LARGE SCALE GENOMIC DNA]</scope>
    <source>
        <strain evidence="2 3">2709</strain>
    </source>
</reference>
<organism evidence="2 3">
    <name type="scientific">Ottowia thiooxydans</name>
    <dbReference type="NCBI Taxonomy" id="219182"/>
    <lineage>
        <taxon>Bacteria</taxon>
        <taxon>Pseudomonadati</taxon>
        <taxon>Pseudomonadota</taxon>
        <taxon>Betaproteobacteria</taxon>
        <taxon>Burkholderiales</taxon>
        <taxon>Comamonadaceae</taxon>
        <taxon>Ottowia</taxon>
    </lineage>
</organism>
<gene>
    <name evidence="2" type="ORF">ABIE13_001054</name>
</gene>
<dbReference type="InterPro" id="IPR041496">
    <property type="entry name" value="YitH/HolE_GNAT"/>
</dbReference>
<comment type="caution">
    <text evidence="2">The sequence shown here is derived from an EMBL/GenBank/DDBJ whole genome shotgun (WGS) entry which is preliminary data.</text>
</comment>
<dbReference type="PANTHER" id="PTHR47237">
    <property type="entry name" value="SLL0310 PROTEIN"/>
    <property type="match status" value="1"/>
</dbReference>
<dbReference type="InterPro" id="IPR052729">
    <property type="entry name" value="Acyl/Acetyltrans_Enzymes"/>
</dbReference>
<dbReference type="Pfam" id="PF18014">
    <property type="entry name" value="Acetyltransf_18"/>
    <property type="match status" value="1"/>
</dbReference>
<dbReference type="Gene3D" id="3.40.630.30">
    <property type="match status" value="1"/>
</dbReference>
<dbReference type="Gene3D" id="3.40.630.90">
    <property type="match status" value="1"/>
</dbReference>
<dbReference type="RefSeq" id="WP_354441755.1">
    <property type="nucleotide sequence ID" value="NZ_JBEPSH010000002.1"/>
</dbReference>
<sequence>MENTEACAPTGDQSVERLTELRPDDLEMLNRLVIESHWNQVPADWYFFFDRGHVLVMRDAQSRIIASGAVLPMDADASGHRVAWISMILVLPEVRGQGLGRRVFEACLRSAQAAAYLPMLDATPQGEPLYTQFGFVPLSHITRWRREARGDRAFIAPTPQANQQADPQALVALDRRVLGFGRSALINSLQDRPTTHVVHSSQGFFLVRAGRTAHHIGPLVAEDEGHALELLKQAVDAVKTPLLIDAPQQGPAFTAALQAAGFLPQRDFTRMAWLPPGRTLPQGQPHLIHAIAGPEFA</sequence>
<feature type="domain" description="N-acetyltransferase" evidence="1">
    <location>
        <begin position="16"/>
        <end position="161"/>
    </location>
</feature>
<dbReference type="InterPro" id="IPR016181">
    <property type="entry name" value="Acyl_CoA_acyltransferase"/>
</dbReference>
<evidence type="ECO:0000259" key="1">
    <source>
        <dbReference type="PROSITE" id="PS51186"/>
    </source>
</evidence>
<dbReference type="Proteomes" id="UP001549320">
    <property type="component" value="Unassembled WGS sequence"/>
</dbReference>
<dbReference type="SUPFAM" id="SSF55729">
    <property type="entry name" value="Acyl-CoA N-acyltransferases (Nat)"/>
    <property type="match status" value="1"/>
</dbReference>
<proteinExistence type="predicted"/>
<dbReference type="EMBL" id="JBEPSH010000002">
    <property type="protein sequence ID" value="MET4575954.1"/>
    <property type="molecule type" value="Genomic_DNA"/>
</dbReference>
<evidence type="ECO:0000313" key="3">
    <source>
        <dbReference type="Proteomes" id="UP001549320"/>
    </source>
</evidence>
<dbReference type="PANTHER" id="PTHR47237:SF2">
    <property type="entry name" value="BLL4206 PROTEIN"/>
    <property type="match status" value="1"/>
</dbReference>
<keyword evidence="3" id="KW-1185">Reference proteome</keyword>
<dbReference type="InterPro" id="IPR000182">
    <property type="entry name" value="GNAT_dom"/>
</dbReference>
<dbReference type="Pfam" id="PF13508">
    <property type="entry name" value="Acetyltransf_7"/>
    <property type="match status" value="1"/>
</dbReference>
<dbReference type="PROSITE" id="PS51186">
    <property type="entry name" value="GNAT"/>
    <property type="match status" value="1"/>
</dbReference>